<dbReference type="GO" id="GO:0008289">
    <property type="term" value="F:lipid binding"/>
    <property type="evidence" value="ECO:0007669"/>
    <property type="project" value="UniProtKB-KW"/>
</dbReference>
<dbReference type="SUPFAM" id="SSF49562">
    <property type="entry name" value="C2 domain (Calcium/lipid-binding domain, CaLB)"/>
    <property type="match status" value="5"/>
</dbReference>
<dbReference type="GO" id="GO:0006869">
    <property type="term" value="P:lipid transport"/>
    <property type="evidence" value="ECO:0007669"/>
    <property type="project" value="UniProtKB-KW"/>
</dbReference>
<dbReference type="SMART" id="SM00239">
    <property type="entry name" value="C2"/>
    <property type="match status" value="5"/>
</dbReference>
<dbReference type="PRINTS" id="PR00360">
    <property type="entry name" value="C2DOMAIN"/>
</dbReference>
<evidence type="ECO:0000256" key="1">
    <source>
        <dbReference type="ARBA" id="ARBA00004370"/>
    </source>
</evidence>
<evidence type="ECO:0000259" key="9">
    <source>
        <dbReference type="PROSITE" id="PS51847"/>
    </source>
</evidence>
<feature type="domain" description="C2" evidence="8">
    <location>
        <begin position="1126"/>
        <end position="1243"/>
    </location>
</feature>
<protein>
    <recommendedName>
        <fullName evidence="12">Tricalbin</fullName>
    </recommendedName>
</protein>
<organism evidence="10 11">
    <name type="scientific">Anaeromyces robustus</name>
    <dbReference type="NCBI Taxonomy" id="1754192"/>
    <lineage>
        <taxon>Eukaryota</taxon>
        <taxon>Fungi</taxon>
        <taxon>Fungi incertae sedis</taxon>
        <taxon>Chytridiomycota</taxon>
        <taxon>Chytridiomycota incertae sedis</taxon>
        <taxon>Neocallimastigomycetes</taxon>
        <taxon>Neocallimastigales</taxon>
        <taxon>Neocallimastigaceae</taxon>
        <taxon>Anaeromyces</taxon>
    </lineage>
</organism>
<evidence type="ECO:0000256" key="6">
    <source>
        <dbReference type="SAM" id="MobiDB-lite"/>
    </source>
</evidence>
<dbReference type="Pfam" id="PF00168">
    <property type="entry name" value="C2"/>
    <property type="match status" value="5"/>
</dbReference>
<sequence length="1482" mass="166156">MDNTENVNTTPVNNTTDNNTDTQDVQPNTVEQPTPEVVTPDVQPTTEVPITQPTPEVQVTPEVTQEEPAKPVEESKPTVALEGESDEELLEDVDNANTVTIDGPTFVSEMFSQNPGEISKFLNMTQKELKKEQNKMKRKGFAMDNKYANLFLLQSIRDECGILVMGCLASWLLTRLGCSIYWTLFVMVASIMAYITYNNRKKLKYYNKERKAYNQKTKLNPENPETLNWLNYLLQKAWPTAEPIIGNIVLENVNGILDQFNVGFDIKITEFSLGTEAPKLMEMCPTTDSDPNVIRFTCLAKYEPLDTSKISKYEIESGEKRASNIVLAIKKGPLSIPTQVTDVLFIGKLLFVITTMQTFPYIKKVEFTFVEQPNIKWDLKPLKSGVDLMAVIPGLNAGIDEIVKMIISSIALEPTRITIDVEDLLNSMTLDQPIGLLKLNFYEGKDLKNTSKLGTDDPYARFTVNGNTLSQTKVIDNDLNPSWNHVEYVIVSGLIYSDPINNSDLALIEVMSENAMKKNSVMGRSENLYLRQYIALCEYLRKKKLDAEREAAFNDNLTREGITDPKDIKRLRKEEIKKRKNELAVREKNKNFAQKLLDSLEQSAVDYINGLTEVEKKEYMNRWGNPLLDTDTIIPLYQVGKDNKIDLTKSAGSIRMGINYIPLNQFNDNIGSQDESEMFSETGIARIWIYKIQKLEKNPNPYCVADIDGVEVVTTPVRKINNNPGYNTFKDVFIKNFSTAKLTITVKNQETGSDSTLGTFSWGVYDIYERIKEDPQANWFKLASKFEEAVINIGIEWKPMIMDMTTTLQKPIGVCRLHVKGAKDLKSLDTFGASDPYVRVYLSGKEVGVTDIVEKDINPEWNEVYYLMIRSKNDRLSFDVFDYEEMKSDRKLGKVEMNVTDVCRNIIINGEQALLSKAWENMNPLPEVKMTQHDNVGVSVPLFDHQQRNLASKGRVEFNIKFYDIADLGLPIEEVDKEKEQDEEKTQDILASTNTDRTFIDKLQASNLLSGILNVKIYDVKEVPKPCIFNVDVYFEDEPEHTLLSTQKTVKVGTEGNIEEIAEGFVRNYTRTKVIFAVNEKNGTNTNVLTTYAIPVEQLLVGKLGLKTPFVHICENGTTKIKLGVQYQPLNMNLERGELCPEMGILDIRIDQANVIPADKSGTSDPYVKVILRGEEIYKTGTIKKTLNPVWNEKFSIPIAERIHNKLIFQIYDWNKVQKHDLIGQAEVPLHEVYDGEILNVKLPLYQIVKNHEKVESGDLSLNIEFKPTVHNTRMRNRFGNNSRTALKLAGGVAGGVGNVVGGVAGGVGNVVGGVAGGVAGGVGSIVGGVSRGIKKVSGHSNKDNSGSSLKIKIISAEGLKAVDNSGTSDPYVKVQHQKKTLHKTKVIKKNLNPVWNEECTIPFDRETSDPIISFIIKDSNKFGKSVDIGNVEFNINSILFSTGQISVNQTFDVQNGPGKLNLQIEYAEGVSTTAAPVAESP</sequence>
<keyword evidence="3" id="KW-0445">Lipid transport</keyword>
<name>A0A1Y1WZH5_9FUNG</name>
<feature type="domain" description="C2" evidence="8">
    <location>
        <begin position="665"/>
        <end position="780"/>
    </location>
</feature>
<evidence type="ECO:0000256" key="2">
    <source>
        <dbReference type="ARBA" id="ARBA00022448"/>
    </source>
</evidence>
<gene>
    <name evidence="10" type="ORF">BCR32DRAFT_246911</name>
</gene>
<reference evidence="10 11" key="2">
    <citation type="submission" date="2016-08" db="EMBL/GenBank/DDBJ databases">
        <title>Pervasive Adenine N6-methylation of Active Genes in Fungi.</title>
        <authorList>
            <consortium name="DOE Joint Genome Institute"/>
            <person name="Mondo S.J."/>
            <person name="Dannebaum R.O."/>
            <person name="Kuo R.C."/>
            <person name="Labutti K."/>
            <person name="Haridas S."/>
            <person name="Kuo A."/>
            <person name="Salamov A."/>
            <person name="Ahrendt S.R."/>
            <person name="Lipzen A."/>
            <person name="Sullivan W."/>
            <person name="Andreopoulos W.B."/>
            <person name="Clum A."/>
            <person name="Lindquist E."/>
            <person name="Daum C."/>
            <person name="Ramamoorthy G.K."/>
            <person name="Gryganskyi A."/>
            <person name="Culley D."/>
            <person name="Magnuson J.K."/>
            <person name="James T.Y."/>
            <person name="O'Malley M.A."/>
            <person name="Stajich J.E."/>
            <person name="Spatafora J.W."/>
            <person name="Visel A."/>
            <person name="Grigoriev I.V."/>
        </authorList>
    </citation>
    <scope>NUCLEOTIDE SEQUENCE [LARGE SCALE GENOMIC DNA]</scope>
    <source>
        <strain evidence="10 11">S4</strain>
    </source>
</reference>
<dbReference type="InterPro" id="IPR035892">
    <property type="entry name" value="C2_domain_sf"/>
</dbReference>
<dbReference type="InterPro" id="IPR031468">
    <property type="entry name" value="SMP_LBD"/>
</dbReference>
<dbReference type="Gene3D" id="2.60.40.150">
    <property type="entry name" value="C2 domain"/>
    <property type="match status" value="5"/>
</dbReference>
<dbReference type="CDD" id="cd00030">
    <property type="entry name" value="C2"/>
    <property type="match status" value="1"/>
</dbReference>
<feature type="compositionally biased region" description="Low complexity" evidence="6">
    <location>
        <begin position="1"/>
        <end position="29"/>
    </location>
</feature>
<evidence type="ECO:0000256" key="4">
    <source>
        <dbReference type="ARBA" id="ARBA00023121"/>
    </source>
</evidence>
<feature type="compositionally biased region" description="Low complexity" evidence="6">
    <location>
        <begin position="51"/>
        <end position="63"/>
    </location>
</feature>
<evidence type="ECO:0000256" key="5">
    <source>
        <dbReference type="ARBA" id="ARBA00023136"/>
    </source>
</evidence>
<feature type="region of interest" description="Disordered" evidence="6">
    <location>
        <begin position="1"/>
        <end position="85"/>
    </location>
</feature>
<dbReference type="InterPro" id="IPR000008">
    <property type="entry name" value="C2_dom"/>
</dbReference>
<keyword evidence="7" id="KW-0812">Transmembrane</keyword>
<evidence type="ECO:0000256" key="3">
    <source>
        <dbReference type="ARBA" id="ARBA00023055"/>
    </source>
</evidence>
<dbReference type="GO" id="GO:0016020">
    <property type="term" value="C:membrane"/>
    <property type="evidence" value="ECO:0007669"/>
    <property type="project" value="UniProtKB-SubCell"/>
</dbReference>
<dbReference type="PROSITE" id="PS51847">
    <property type="entry name" value="SMP"/>
    <property type="match status" value="1"/>
</dbReference>
<dbReference type="InterPro" id="IPR052455">
    <property type="entry name" value="Tricalbin_domain"/>
</dbReference>
<feature type="transmembrane region" description="Helical" evidence="7">
    <location>
        <begin position="179"/>
        <end position="197"/>
    </location>
</feature>
<evidence type="ECO:0000313" key="11">
    <source>
        <dbReference type="Proteomes" id="UP000193944"/>
    </source>
</evidence>
<keyword evidence="4" id="KW-0446">Lipid-binding</keyword>
<dbReference type="EMBL" id="MCFG01000198">
    <property type="protein sequence ID" value="ORX78795.1"/>
    <property type="molecule type" value="Genomic_DNA"/>
</dbReference>
<dbReference type="STRING" id="1754192.A0A1Y1WZH5"/>
<evidence type="ECO:0000259" key="8">
    <source>
        <dbReference type="PROSITE" id="PS50004"/>
    </source>
</evidence>
<evidence type="ECO:0000256" key="7">
    <source>
        <dbReference type="SAM" id="Phobius"/>
    </source>
</evidence>
<comment type="caution">
    <text evidence="10">The sequence shown here is derived from an EMBL/GenBank/DDBJ whole genome shotgun (WGS) entry which is preliminary data.</text>
</comment>
<dbReference type="CDD" id="cd21678">
    <property type="entry name" value="SMP_TCB"/>
    <property type="match status" value="1"/>
</dbReference>
<keyword evidence="2" id="KW-0813">Transport</keyword>
<evidence type="ECO:0000313" key="10">
    <source>
        <dbReference type="EMBL" id="ORX78795.1"/>
    </source>
</evidence>
<comment type="subcellular location">
    <subcellularLocation>
        <location evidence="1">Membrane</location>
    </subcellularLocation>
</comment>
<evidence type="ECO:0008006" key="12">
    <source>
        <dbReference type="Google" id="ProtNLM"/>
    </source>
</evidence>
<feature type="domain" description="C2" evidence="8">
    <location>
        <begin position="1331"/>
        <end position="1450"/>
    </location>
</feature>
<feature type="domain" description="C2" evidence="8">
    <location>
        <begin position="796"/>
        <end position="916"/>
    </location>
</feature>
<proteinExistence type="predicted"/>
<keyword evidence="11" id="KW-1185">Reference proteome</keyword>
<dbReference type="OrthoDB" id="270970at2759"/>
<reference evidence="10 11" key="1">
    <citation type="submission" date="2016-08" db="EMBL/GenBank/DDBJ databases">
        <title>A Parts List for Fungal Cellulosomes Revealed by Comparative Genomics.</title>
        <authorList>
            <consortium name="DOE Joint Genome Institute"/>
            <person name="Haitjema C.H."/>
            <person name="Gilmore S.P."/>
            <person name="Henske J.K."/>
            <person name="Solomon K.V."/>
            <person name="De Groot R."/>
            <person name="Kuo A."/>
            <person name="Mondo S.J."/>
            <person name="Salamov A.A."/>
            <person name="Labutti K."/>
            <person name="Zhao Z."/>
            <person name="Chiniquy J."/>
            <person name="Barry K."/>
            <person name="Brewer H.M."/>
            <person name="Purvine S.O."/>
            <person name="Wright A.T."/>
            <person name="Boxma B."/>
            <person name="Van Alen T."/>
            <person name="Hackstein J.H."/>
            <person name="Baker S.E."/>
            <person name="Grigoriev I.V."/>
            <person name="O'Malley M.A."/>
        </authorList>
    </citation>
    <scope>NUCLEOTIDE SEQUENCE [LARGE SCALE GENOMIC DNA]</scope>
    <source>
        <strain evidence="10 11">S4</strain>
    </source>
</reference>
<keyword evidence="5 7" id="KW-0472">Membrane</keyword>
<dbReference type="Proteomes" id="UP000193944">
    <property type="component" value="Unassembled WGS sequence"/>
</dbReference>
<dbReference type="PROSITE" id="PS50004">
    <property type="entry name" value="C2"/>
    <property type="match status" value="5"/>
</dbReference>
<feature type="domain" description="SMP-LTD" evidence="9">
    <location>
        <begin position="223"/>
        <end position="422"/>
    </location>
</feature>
<accession>A0A1Y1WZH5</accession>
<dbReference type="PANTHER" id="PTHR46980:SF2">
    <property type="entry name" value="TRICALBIN-1-RELATED"/>
    <property type="match status" value="1"/>
</dbReference>
<feature type="compositionally biased region" description="Basic and acidic residues" evidence="6">
    <location>
        <begin position="67"/>
        <end position="76"/>
    </location>
</feature>
<dbReference type="PANTHER" id="PTHR46980">
    <property type="entry name" value="TRICALBIN-1-RELATED"/>
    <property type="match status" value="1"/>
</dbReference>
<feature type="domain" description="C2" evidence="8">
    <location>
        <begin position="413"/>
        <end position="543"/>
    </location>
</feature>
<keyword evidence="7" id="KW-1133">Transmembrane helix</keyword>